<evidence type="ECO:0000313" key="1">
    <source>
        <dbReference type="EMBL" id="QIG78830.1"/>
    </source>
</evidence>
<name>A0A6G6Y1P7_9SPHN</name>
<dbReference type="Proteomes" id="UP000501568">
    <property type="component" value="Chromosome"/>
</dbReference>
<dbReference type="AlphaFoldDB" id="A0A6G6Y1P7"/>
<dbReference type="RefSeq" id="WP_165325829.1">
    <property type="nucleotide sequence ID" value="NZ_CP049109.1"/>
</dbReference>
<evidence type="ECO:0000313" key="2">
    <source>
        <dbReference type="Proteomes" id="UP000501568"/>
    </source>
</evidence>
<proteinExistence type="predicted"/>
<dbReference type="EMBL" id="CP049109">
    <property type="protein sequence ID" value="QIG78830.1"/>
    <property type="molecule type" value="Genomic_DNA"/>
</dbReference>
<protein>
    <recommendedName>
        <fullName evidence="3">DUF1292 domain-containing protein</fullName>
    </recommendedName>
</protein>
<reference evidence="1 2" key="1">
    <citation type="submission" date="2020-02" db="EMBL/GenBank/DDBJ databases">
        <authorList>
            <person name="Zheng R.K."/>
            <person name="Sun C.M."/>
        </authorList>
    </citation>
    <scope>NUCLEOTIDE SEQUENCE [LARGE SCALE GENOMIC DNA]</scope>
    <source>
        <strain evidence="2">zrk23</strain>
    </source>
</reference>
<gene>
    <name evidence="1" type="ORF">G5C33_02840</name>
</gene>
<organism evidence="1 2">
    <name type="scientific">Stakelama tenebrarum</name>
    <dbReference type="NCBI Taxonomy" id="2711215"/>
    <lineage>
        <taxon>Bacteria</taxon>
        <taxon>Pseudomonadati</taxon>
        <taxon>Pseudomonadota</taxon>
        <taxon>Alphaproteobacteria</taxon>
        <taxon>Sphingomonadales</taxon>
        <taxon>Sphingomonadaceae</taxon>
        <taxon>Stakelama</taxon>
    </lineage>
</organism>
<keyword evidence="2" id="KW-1185">Reference proteome</keyword>
<accession>A0A6G6Y1P7</accession>
<sequence length="68" mass="7686">MAKLLAHFSISRTGEDYVLMLEDEDGDTSEFVASYDQLDLITDAIAEELERDDDDLLSVEADEDEIDE</sequence>
<evidence type="ECO:0008006" key="3">
    <source>
        <dbReference type="Google" id="ProtNLM"/>
    </source>
</evidence>
<dbReference type="KEGG" id="spzr:G5C33_02840"/>